<reference evidence="2" key="1">
    <citation type="submission" date="2023-02" db="EMBL/GenBank/DDBJ databases">
        <title>Genome of toxic invasive species Heracleum sosnowskyi carries increased number of genes despite the absence of recent whole-genome duplications.</title>
        <authorList>
            <person name="Schelkunov M."/>
            <person name="Shtratnikova V."/>
            <person name="Makarenko M."/>
            <person name="Klepikova A."/>
            <person name="Omelchenko D."/>
            <person name="Novikova G."/>
            <person name="Obukhova E."/>
            <person name="Bogdanov V."/>
            <person name="Penin A."/>
            <person name="Logacheva M."/>
        </authorList>
    </citation>
    <scope>NUCLEOTIDE SEQUENCE</scope>
    <source>
        <strain evidence="2">Hsosn_3</strain>
        <tissue evidence="2">Leaf</tissue>
    </source>
</reference>
<name>A0AAD8JBI1_9APIA</name>
<gene>
    <name evidence="2" type="ORF">POM88_000892</name>
</gene>
<dbReference type="EMBL" id="JAUIZM010000001">
    <property type="protein sequence ID" value="KAK1401287.1"/>
    <property type="molecule type" value="Genomic_DNA"/>
</dbReference>
<feature type="coiled-coil region" evidence="1">
    <location>
        <begin position="181"/>
        <end position="254"/>
    </location>
</feature>
<proteinExistence type="predicted"/>
<organism evidence="2 3">
    <name type="scientific">Heracleum sosnowskyi</name>
    <dbReference type="NCBI Taxonomy" id="360622"/>
    <lineage>
        <taxon>Eukaryota</taxon>
        <taxon>Viridiplantae</taxon>
        <taxon>Streptophyta</taxon>
        <taxon>Embryophyta</taxon>
        <taxon>Tracheophyta</taxon>
        <taxon>Spermatophyta</taxon>
        <taxon>Magnoliopsida</taxon>
        <taxon>eudicotyledons</taxon>
        <taxon>Gunneridae</taxon>
        <taxon>Pentapetalae</taxon>
        <taxon>asterids</taxon>
        <taxon>campanulids</taxon>
        <taxon>Apiales</taxon>
        <taxon>Apiaceae</taxon>
        <taxon>Apioideae</taxon>
        <taxon>apioid superclade</taxon>
        <taxon>Tordylieae</taxon>
        <taxon>Tordyliinae</taxon>
        <taxon>Heracleum</taxon>
    </lineage>
</organism>
<protein>
    <submittedName>
        <fullName evidence="2">Uncharacterized protein</fullName>
    </submittedName>
</protein>
<comment type="caution">
    <text evidence="2">The sequence shown here is derived from an EMBL/GenBank/DDBJ whole genome shotgun (WGS) entry which is preliminary data.</text>
</comment>
<evidence type="ECO:0000313" key="3">
    <source>
        <dbReference type="Proteomes" id="UP001237642"/>
    </source>
</evidence>
<reference evidence="2" key="2">
    <citation type="submission" date="2023-05" db="EMBL/GenBank/DDBJ databases">
        <authorList>
            <person name="Schelkunov M.I."/>
        </authorList>
    </citation>
    <scope>NUCLEOTIDE SEQUENCE</scope>
    <source>
        <strain evidence="2">Hsosn_3</strain>
        <tissue evidence="2">Leaf</tissue>
    </source>
</reference>
<evidence type="ECO:0000313" key="2">
    <source>
        <dbReference type="EMBL" id="KAK1401287.1"/>
    </source>
</evidence>
<dbReference type="AlphaFoldDB" id="A0AAD8JBI1"/>
<accession>A0AAD8JBI1</accession>
<keyword evidence="1" id="KW-0175">Coiled coil</keyword>
<dbReference type="Proteomes" id="UP001237642">
    <property type="component" value="Unassembled WGS sequence"/>
</dbReference>
<sequence>MVRIAKRANRVCVPLSESHSSNSFFSCSSSSSSSQNKYLELVDLDWCIMSTSSDPPVVTQLNERVLAPGRGLITPLGFYHDTDYMFVKKPSDYDHHLYYQNLYHHYNNDHGAKGIPGPVNKEIMDRAFSNFVVGRTPNPLKTPFAELSREEMDVAIRAAFQLGPEFGALISGGATVFVNELESLSGELKKREERIQNLETELSSSKITYDNKLSSLDYEVSKLKAQVKSAMEESGAMKNKNDELQAELSNSKEKIIAEFQKSAAYDQAIVDADDDKSEAMVPIYGFETLMVLSRSCSSNASRNNPFL</sequence>
<keyword evidence="3" id="KW-1185">Reference proteome</keyword>
<evidence type="ECO:0000256" key="1">
    <source>
        <dbReference type="SAM" id="Coils"/>
    </source>
</evidence>